<keyword evidence="1" id="KW-1133">Transmembrane helix</keyword>
<protein>
    <submittedName>
        <fullName evidence="2">Uncharacterized protein</fullName>
    </submittedName>
</protein>
<keyword evidence="1" id="KW-0812">Transmembrane</keyword>
<dbReference type="OrthoDB" id="10570141at2759"/>
<organism evidence="2 3">
    <name type="scientific">Sclerotinia sclerotiorum (strain ATCC 18683 / 1980 / Ss-1)</name>
    <name type="common">White mold</name>
    <name type="synonym">Whetzelinia sclerotiorum</name>
    <dbReference type="NCBI Taxonomy" id="665079"/>
    <lineage>
        <taxon>Eukaryota</taxon>
        <taxon>Fungi</taxon>
        <taxon>Dikarya</taxon>
        <taxon>Ascomycota</taxon>
        <taxon>Pezizomycotina</taxon>
        <taxon>Leotiomycetes</taxon>
        <taxon>Helotiales</taxon>
        <taxon>Sclerotiniaceae</taxon>
        <taxon>Sclerotinia</taxon>
    </lineage>
</organism>
<gene>
    <name evidence="2" type="ORF">sscle_03g023980</name>
</gene>
<dbReference type="VEuPathDB" id="FungiDB:sscle_03g023980"/>
<proteinExistence type="predicted"/>
<sequence>MDTNFSTAVLFWSTKRGELAAARKLRFPNSLPTLRIVSGKEAALLLFYAGIFYAGFYAIISVNALSIPRYIRLRKFGSRAYVSSNQ</sequence>
<dbReference type="EMBL" id="CP017816">
    <property type="protein sequence ID" value="APA07628.1"/>
    <property type="molecule type" value="Genomic_DNA"/>
</dbReference>
<feature type="transmembrane region" description="Helical" evidence="1">
    <location>
        <begin position="42"/>
        <end position="65"/>
    </location>
</feature>
<reference evidence="3" key="1">
    <citation type="journal article" date="2017" name="Genome Biol. Evol.">
        <title>The complete genome sequence of the phytopathogenic fungus Sclerotinia sclerotiorum reveals insights into the genome architecture of broad host range pathogens.</title>
        <authorList>
            <person name="Derbyshire M."/>
            <person name="Denton-Giles M."/>
            <person name="Hegedus D."/>
            <person name="Seifbarghy S."/>
            <person name="Rollins J."/>
            <person name="van Kan J."/>
            <person name="Seidl M.F."/>
            <person name="Faino L."/>
            <person name="Mbengue M."/>
            <person name="Navaud O."/>
            <person name="Raffaele S."/>
            <person name="Hammond-Kosack K."/>
            <person name="Heard S."/>
            <person name="Oliver R."/>
        </authorList>
    </citation>
    <scope>NUCLEOTIDE SEQUENCE [LARGE SCALE GENOMIC DNA]</scope>
    <source>
        <strain evidence="3">ATCC 18683 / 1980 / Ss-1</strain>
    </source>
</reference>
<evidence type="ECO:0000256" key="1">
    <source>
        <dbReference type="SAM" id="Phobius"/>
    </source>
</evidence>
<keyword evidence="1" id="KW-0472">Membrane</keyword>
<dbReference type="AlphaFoldDB" id="A0A1D9PY35"/>
<evidence type="ECO:0000313" key="3">
    <source>
        <dbReference type="Proteomes" id="UP000177798"/>
    </source>
</evidence>
<dbReference type="Proteomes" id="UP000177798">
    <property type="component" value="Chromosome 3"/>
</dbReference>
<evidence type="ECO:0000313" key="2">
    <source>
        <dbReference type="EMBL" id="APA07628.1"/>
    </source>
</evidence>
<name>A0A1D9PY35_SCLS1</name>
<accession>A0A1D9PY35</accession>